<evidence type="ECO:0000256" key="7">
    <source>
        <dbReference type="ARBA" id="ARBA00023065"/>
    </source>
</evidence>
<feature type="chain" id="PRO_5037656663" evidence="14">
    <location>
        <begin position="31"/>
        <end position="620"/>
    </location>
</feature>
<dbReference type="GO" id="GO:0006811">
    <property type="term" value="P:monoatomic ion transport"/>
    <property type="evidence" value="ECO:0007669"/>
    <property type="project" value="UniProtKB-KW"/>
</dbReference>
<evidence type="ECO:0000256" key="14">
    <source>
        <dbReference type="SAM" id="SignalP"/>
    </source>
</evidence>
<dbReference type="PROSITE" id="PS52016">
    <property type="entry name" value="TONB_DEPENDENT_REC_3"/>
    <property type="match status" value="1"/>
</dbReference>
<evidence type="ECO:0000259" key="15">
    <source>
        <dbReference type="Pfam" id="PF00593"/>
    </source>
</evidence>
<reference evidence="17" key="1">
    <citation type="submission" date="2020-09" db="EMBL/GenBank/DDBJ databases">
        <title>Genome seq and assembly of Limnohabitants sp.</title>
        <authorList>
            <person name="Chhetri G."/>
        </authorList>
    </citation>
    <scope>NUCLEOTIDE SEQUENCE</scope>
    <source>
        <strain evidence="17">JUR4</strain>
    </source>
</reference>
<dbReference type="Gene3D" id="2.40.170.20">
    <property type="entry name" value="TonB-dependent receptor, beta-barrel domain"/>
    <property type="match status" value="1"/>
</dbReference>
<feature type="signal peptide" evidence="14">
    <location>
        <begin position="1"/>
        <end position="30"/>
    </location>
</feature>
<dbReference type="InterPro" id="IPR037066">
    <property type="entry name" value="Plug_dom_sf"/>
</dbReference>
<comment type="subcellular location">
    <subcellularLocation>
        <location evidence="1 12">Cell outer membrane</location>
        <topology evidence="1 12">Multi-pass membrane protein</topology>
    </subcellularLocation>
</comment>
<comment type="caution">
    <text evidence="17">The sequence shown here is derived from an EMBL/GenBank/DDBJ whole genome shotgun (WGS) entry which is preliminary data.</text>
</comment>
<evidence type="ECO:0000256" key="6">
    <source>
        <dbReference type="ARBA" id="ARBA00022729"/>
    </source>
</evidence>
<dbReference type="Pfam" id="PF00593">
    <property type="entry name" value="TonB_dep_Rec_b-barrel"/>
    <property type="match status" value="1"/>
</dbReference>
<evidence type="ECO:0000256" key="10">
    <source>
        <dbReference type="ARBA" id="ARBA00023170"/>
    </source>
</evidence>
<dbReference type="Gene3D" id="2.170.130.10">
    <property type="entry name" value="TonB-dependent receptor, plug domain"/>
    <property type="match status" value="1"/>
</dbReference>
<evidence type="ECO:0000256" key="4">
    <source>
        <dbReference type="ARBA" id="ARBA00022452"/>
    </source>
</evidence>
<evidence type="ECO:0000256" key="2">
    <source>
        <dbReference type="ARBA" id="ARBA00009810"/>
    </source>
</evidence>
<dbReference type="InterPro" id="IPR036942">
    <property type="entry name" value="Beta-barrel_TonB_sf"/>
</dbReference>
<gene>
    <name evidence="17" type="ORF">IC609_10190</name>
</gene>
<keyword evidence="18" id="KW-1185">Reference proteome</keyword>
<dbReference type="Proteomes" id="UP000647424">
    <property type="component" value="Unassembled WGS sequence"/>
</dbReference>
<dbReference type="PANTHER" id="PTHR30069">
    <property type="entry name" value="TONB-DEPENDENT OUTER MEMBRANE RECEPTOR"/>
    <property type="match status" value="1"/>
</dbReference>
<keyword evidence="4 12" id="KW-1134">Transmembrane beta strand</keyword>
<protein>
    <submittedName>
        <fullName evidence="17">TonB-dependent receptor</fullName>
    </submittedName>
</protein>
<dbReference type="CDD" id="cd01347">
    <property type="entry name" value="ligand_gated_channel"/>
    <property type="match status" value="1"/>
</dbReference>
<dbReference type="InterPro" id="IPR039426">
    <property type="entry name" value="TonB-dep_rcpt-like"/>
</dbReference>
<dbReference type="Pfam" id="PF07715">
    <property type="entry name" value="Plug"/>
    <property type="match status" value="1"/>
</dbReference>
<evidence type="ECO:0000256" key="12">
    <source>
        <dbReference type="PROSITE-ProRule" id="PRU01360"/>
    </source>
</evidence>
<keyword evidence="10 17" id="KW-0675">Receptor</keyword>
<evidence type="ECO:0000259" key="16">
    <source>
        <dbReference type="Pfam" id="PF07715"/>
    </source>
</evidence>
<dbReference type="EMBL" id="JACYFT010000002">
    <property type="protein sequence ID" value="MBD8050915.1"/>
    <property type="molecule type" value="Genomic_DNA"/>
</dbReference>
<dbReference type="GO" id="GO:0015889">
    <property type="term" value="P:cobalamin transport"/>
    <property type="evidence" value="ECO:0007669"/>
    <property type="project" value="TreeGrafter"/>
</dbReference>
<accession>A0A927IM86</accession>
<evidence type="ECO:0000256" key="8">
    <source>
        <dbReference type="ARBA" id="ARBA00023077"/>
    </source>
</evidence>
<evidence type="ECO:0000256" key="13">
    <source>
        <dbReference type="RuleBase" id="RU003357"/>
    </source>
</evidence>
<evidence type="ECO:0000256" key="9">
    <source>
        <dbReference type="ARBA" id="ARBA00023136"/>
    </source>
</evidence>
<evidence type="ECO:0000256" key="3">
    <source>
        <dbReference type="ARBA" id="ARBA00022448"/>
    </source>
</evidence>
<name>A0A927IM86_9BURK</name>
<dbReference type="AlphaFoldDB" id="A0A927IM86"/>
<keyword evidence="5 12" id="KW-0812">Transmembrane</keyword>
<evidence type="ECO:0000313" key="17">
    <source>
        <dbReference type="EMBL" id="MBD8050915.1"/>
    </source>
</evidence>
<feature type="domain" description="TonB-dependent receptor-like beta-barrel" evidence="15">
    <location>
        <begin position="189"/>
        <end position="591"/>
    </location>
</feature>
<dbReference type="GO" id="GO:0009279">
    <property type="term" value="C:cell outer membrane"/>
    <property type="evidence" value="ECO:0007669"/>
    <property type="project" value="UniProtKB-SubCell"/>
</dbReference>
<keyword evidence="3 12" id="KW-0813">Transport</keyword>
<dbReference type="SUPFAM" id="SSF56935">
    <property type="entry name" value="Porins"/>
    <property type="match status" value="1"/>
</dbReference>
<organism evidence="17 18">
    <name type="scientific">Limnohabitans radicicola</name>
    <dbReference type="NCBI Taxonomy" id="2771427"/>
    <lineage>
        <taxon>Bacteria</taxon>
        <taxon>Pseudomonadati</taxon>
        <taxon>Pseudomonadota</taxon>
        <taxon>Betaproteobacteria</taxon>
        <taxon>Burkholderiales</taxon>
        <taxon>Comamonadaceae</taxon>
        <taxon>Limnohabitans</taxon>
    </lineage>
</organism>
<dbReference type="RefSeq" id="WP_191819389.1">
    <property type="nucleotide sequence ID" value="NZ_JACYFT010000002.1"/>
</dbReference>
<keyword evidence="7" id="KW-0406">Ion transport</keyword>
<feature type="domain" description="TonB-dependent receptor plug" evidence="16">
    <location>
        <begin position="54"/>
        <end position="155"/>
    </location>
</feature>
<dbReference type="PANTHER" id="PTHR30069:SF53">
    <property type="entry name" value="COLICIN I RECEPTOR-RELATED"/>
    <property type="match status" value="1"/>
</dbReference>
<proteinExistence type="inferred from homology"/>
<dbReference type="InterPro" id="IPR000531">
    <property type="entry name" value="Beta-barrel_TonB"/>
</dbReference>
<evidence type="ECO:0000256" key="5">
    <source>
        <dbReference type="ARBA" id="ARBA00022692"/>
    </source>
</evidence>
<evidence type="ECO:0000256" key="11">
    <source>
        <dbReference type="ARBA" id="ARBA00023237"/>
    </source>
</evidence>
<keyword evidence="8 13" id="KW-0798">TonB box</keyword>
<dbReference type="InterPro" id="IPR012910">
    <property type="entry name" value="Plug_dom"/>
</dbReference>
<evidence type="ECO:0000313" key="18">
    <source>
        <dbReference type="Proteomes" id="UP000647424"/>
    </source>
</evidence>
<keyword evidence="9 12" id="KW-0472">Membrane</keyword>
<keyword evidence="11 12" id="KW-0998">Cell outer membrane</keyword>
<comment type="similarity">
    <text evidence="2 12 13">Belongs to the TonB-dependent receptor family.</text>
</comment>
<sequence length="620" mass="66969">MKNRSIRARAFGKAVPALSLLSLATSAALAQTPPAQLVVTASRTEQIITDVLPHTTVLGRDAIEQSQLTDLSSLLAREAGFQFTQSGGRGSQSTAFLRGAASLQVLVLVDGVPMTKQDTTGAVSLEHIVLDQVDRIEIVRGNVSAIHGSGAVGGVIQVFTRQGQAGHTGFMTAEAGSLGTSRVNLGTQGKHGDLGYAVSLGTLSTRGLNAANLSQTLNANPDADGYRNDNHSVHLSYDLGADHKVGLRSTHFNGRFDYDVAGSYATPTDVHKGTTRIDNNTVYWLGQLSPVWSSRLNYSEATERNTTATVGGYSYTTQAETRTRLMSWTHQVNLPAMVLSAGVDHQTQGIDAGIDGVTELTRQRKANAVYAGLVYNRSGHSAQFNLRHDSVQGVASKDSVYLGYGYELNPQWKLIASHSTAFNVPPLGYLYDPYSGNPSLRPETATTHEVGVQWASGSQRLRLSLFDTRTKDLLLYDMNTWQFSNVSSVKNQGLETSYSGRIQSTDLRASLTLQDPVNEATGQPLMRRPKTLASASVSQAVGLLTLGGNVRYTGGRSDLNGNPDLPSYVLLDLTARYALTRDWTLFGRIENATDSHYQTAYGYNQLPRTTTVGLSWKFKS</sequence>
<keyword evidence="6 14" id="KW-0732">Signal</keyword>
<evidence type="ECO:0000256" key="1">
    <source>
        <dbReference type="ARBA" id="ARBA00004571"/>
    </source>
</evidence>